<dbReference type="Pfam" id="PF08600">
    <property type="entry name" value="NuBaID_C"/>
    <property type="match status" value="1"/>
</dbReference>
<name>A0A7T6XJY0_PENDI</name>
<feature type="region of interest" description="Disordered" evidence="15">
    <location>
        <begin position="393"/>
        <end position="419"/>
    </location>
</feature>
<feature type="compositionally biased region" description="Basic and acidic residues" evidence="15">
    <location>
        <begin position="595"/>
        <end position="617"/>
    </location>
</feature>
<evidence type="ECO:0000256" key="2">
    <source>
        <dbReference type="ARBA" id="ARBA00004123"/>
    </source>
</evidence>
<evidence type="ECO:0000256" key="1">
    <source>
        <dbReference type="ARBA" id="ARBA00003378"/>
    </source>
</evidence>
<comment type="function">
    <text evidence="1">Responsible for methylating the 5'-cap structure of mRNAs.</text>
</comment>
<dbReference type="InterPro" id="IPR012935">
    <property type="entry name" value="NuBaID_N"/>
</dbReference>
<reference evidence="17 18" key="1">
    <citation type="submission" date="2020-08" db="EMBL/GenBank/DDBJ databases">
        <title>The completed genome sequence of the pathogenic ascomycete fungus Penicillium digitatum.</title>
        <authorList>
            <person name="Wang M."/>
        </authorList>
    </citation>
    <scope>NUCLEOTIDE SEQUENCE [LARGE SCALE GENOMIC DNA]</scope>
    <source>
        <strain evidence="17 18">PdW03</strain>
    </source>
</reference>
<feature type="compositionally biased region" description="Polar residues" evidence="15">
    <location>
        <begin position="393"/>
        <end position="405"/>
    </location>
</feature>
<feature type="compositionally biased region" description="Low complexity" evidence="15">
    <location>
        <begin position="482"/>
        <end position="494"/>
    </location>
</feature>
<organism evidence="17 18">
    <name type="scientific">Penicillium digitatum</name>
    <name type="common">Green mold</name>
    <dbReference type="NCBI Taxonomy" id="36651"/>
    <lineage>
        <taxon>Eukaryota</taxon>
        <taxon>Fungi</taxon>
        <taxon>Dikarya</taxon>
        <taxon>Ascomycota</taxon>
        <taxon>Pezizomycotina</taxon>
        <taxon>Eurotiomycetes</taxon>
        <taxon>Eurotiomycetidae</taxon>
        <taxon>Eurotiales</taxon>
        <taxon>Aspergillaceae</taxon>
        <taxon>Penicillium</taxon>
    </lineage>
</organism>
<evidence type="ECO:0000256" key="12">
    <source>
        <dbReference type="ARBA" id="ARBA00033387"/>
    </source>
</evidence>
<evidence type="ECO:0000256" key="4">
    <source>
        <dbReference type="ARBA" id="ARBA00022603"/>
    </source>
</evidence>
<dbReference type="Pfam" id="PF03291">
    <property type="entry name" value="mRNA_G-N7_MeTrfase"/>
    <property type="match status" value="1"/>
</dbReference>
<gene>
    <name evidence="17" type="ORF">Pdw03_6439</name>
</gene>
<dbReference type="PROSITE" id="PS51562">
    <property type="entry name" value="RNA_CAP0_MT"/>
    <property type="match status" value="1"/>
</dbReference>
<proteinExistence type="predicted"/>
<keyword evidence="4" id="KW-0489">Methyltransferase</keyword>
<evidence type="ECO:0000256" key="9">
    <source>
        <dbReference type="ARBA" id="ARBA00023042"/>
    </source>
</evidence>
<comment type="subcellular location">
    <subcellularLocation>
        <location evidence="2">Nucleus</location>
    </subcellularLocation>
</comment>
<accession>A0A7T6XJY0</accession>
<dbReference type="PANTHER" id="PTHR12189">
    <property type="entry name" value="MRNA GUANINE-7- METHYLTRANSFERASE"/>
    <property type="match status" value="1"/>
</dbReference>
<dbReference type="GeneID" id="26231971"/>
<evidence type="ECO:0000256" key="14">
    <source>
        <dbReference type="ARBA" id="ARBA00049739"/>
    </source>
</evidence>
<evidence type="ECO:0000313" key="18">
    <source>
        <dbReference type="Proteomes" id="UP000595662"/>
    </source>
</evidence>
<dbReference type="SUPFAM" id="SSF53335">
    <property type="entry name" value="S-adenosyl-L-methionine-dependent methyltransferases"/>
    <property type="match status" value="1"/>
</dbReference>
<evidence type="ECO:0000256" key="5">
    <source>
        <dbReference type="ARBA" id="ARBA00022664"/>
    </source>
</evidence>
<dbReference type="RefSeq" id="XP_014535485.2">
    <property type="nucleotide sequence ID" value="XM_014679999.2"/>
</dbReference>
<evidence type="ECO:0000256" key="13">
    <source>
        <dbReference type="ARBA" id="ARBA00044712"/>
    </source>
</evidence>
<dbReference type="InterPro" id="IPR039753">
    <property type="entry name" value="RG7MT1"/>
</dbReference>
<dbReference type="InterPro" id="IPR004971">
    <property type="entry name" value="mRNA_G-N7_MeTrfase_dom"/>
</dbReference>
<evidence type="ECO:0000256" key="6">
    <source>
        <dbReference type="ARBA" id="ARBA00022679"/>
    </source>
</evidence>
<comment type="catalytic activity">
    <reaction evidence="13">
        <text>a 5'-end (5'-triphosphoguanosine)-ribonucleoside in mRNA + S-adenosyl-L-methionine = a 5'-end (N(7)-methyl 5'-triphosphoguanosine)-ribonucleoside in mRNA + S-adenosyl-L-homocysteine</text>
        <dbReference type="Rhea" id="RHEA:67008"/>
        <dbReference type="Rhea" id="RHEA-COMP:17166"/>
        <dbReference type="Rhea" id="RHEA-COMP:17167"/>
        <dbReference type="ChEBI" id="CHEBI:57856"/>
        <dbReference type="ChEBI" id="CHEBI:59789"/>
        <dbReference type="ChEBI" id="CHEBI:156461"/>
        <dbReference type="ChEBI" id="CHEBI:167617"/>
        <dbReference type="EC" id="2.1.1.56"/>
    </reaction>
</comment>
<dbReference type="GO" id="GO:0005634">
    <property type="term" value="C:nucleus"/>
    <property type="evidence" value="ECO:0007669"/>
    <property type="project" value="UniProtKB-SubCell"/>
</dbReference>
<dbReference type="InterPro" id="IPR013909">
    <property type="entry name" value="NuBaID_C"/>
</dbReference>
<keyword evidence="10" id="KW-0539">Nucleus</keyword>
<evidence type="ECO:0000256" key="15">
    <source>
        <dbReference type="SAM" id="MobiDB-lite"/>
    </source>
</evidence>
<feature type="region of interest" description="Disordered" evidence="15">
    <location>
        <begin position="17"/>
        <end position="41"/>
    </location>
</feature>
<feature type="compositionally biased region" description="Basic and acidic residues" evidence="15">
    <location>
        <begin position="862"/>
        <end position="873"/>
    </location>
</feature>
<dbReference type="KEGG" id="pdp:PDIP_36530"/>
<keyword evidence="8" id="KW-0694">RNA-binding</keyword>
<evidence type="ECO:0000256" key="3">
    <source>
        <dbReference type="ARBA" id="ARBA00011926"/>
    </source>
</evidence>
<dbReference type="GO" id="GO:0004482">
    <property type="term" value="F:mRNA 5'-cap (guanine-N7-)-methyltransferase activity"/>
    <property type="evidence" value="ECO:0007669"/>
    <property type="project" value="UniProtKB-EC"/>
</dbReference>
<feature type="domain" description="MRNA cap 0 methyltransferase" evidence="16">
    <location>
        <begin position="648"/>
        <end position="1006"/>
    </location>
</feature>
<dbReference type="EC" id="2.1.1.56" evidence="3"/>
<evidence type="ECO:0000259" key="16">
    <source>
        <dbReference type="PROSITE" id="PS51562"/>
    </source>
</evidence>
<feature type="compositionally biased region" description="Acidic residues" evidence="15">
    <location>
        <begin position="875"/>
        <end position="885"/>
    </location>
</feature>
<dbReference type="Pfam" id="PF07967">
    <property type="entry name" value="zf-C3HC"/>
    <property type="match status" value="1"/>
</dbReference>
<dbReference type="EMBL" id="CP060775">
    <property type="protein sequence ID" value="QQK42538.1"/>
    <property type="molecule type" value="Genomic_DNA"/>
</dbReference>
<dbReference type="GO" id="GO:0003723">
    <property type="term" value="F:RNA binding"/>
    <property type="evidence" value="ECO:0007669"/>
    <property type="project" value="UniProtKB-KW"/>
</dbReference>
<dbReference type="PANTHER" id="PTHR12189:SF2">
    <property type="entry name" value="MRNA CAP GUANINE-N7 METHYLTRANSFERASE"/>
    <property type="match status" value="1"/>
</dbReference>
<dbReference type="InterPro" id="IPR029063">
    <property type="entry name" value="SAM-dependent_MTases_sf"/>
</dbReference>
<dbReference type="AlphaFoldDB" id="A0A7T6XJY0"/>
<evidence type="ECO:0000256" key="7">
    <source>
        <dbReference type="ARBA" id="ARBA00022691"/>
    </source>
</evidence>
<evidence type="ECO:0000256" key="10">
    <source>
        <dbReference type="ARBA" id="ARBA00023242"/>
    </source>
</evidence>
<keyword evidence="9" id="KW-0506">mRNA capping</keyword>
<evidence type="ECO:0000256" key="11">
    <source>
        <dbReference type="ARBA" id="ARBA00032772"/>
    </source>
</evidence>
<evidence type="ECO:0000313" key="17">
    <source>
        <dbReference type="EMBL" id="QQK42538.1"/>
    </source>
</evidence>
<dbReference type="GO" id="GO:0008270">
    <property type="term" value="F:zinc ion binding"/>
    <property type="evidence" value="ECO:0007669"/>
    <property type="project" value="InterPro"/>
</dbReference>
<feature type="region of interest" description="Disordered" evidence="15">
    <location>
        <begin position="862"/>
        <end position="885"/>
    </location>
</feature>
<keyword evidence="6" id="KW-0808">Transferase</keyword>
<dbReference type="Proteomes" id="UP000595662">
    <property type="component" value="Chromosome 2"/>
</dbReference>
<protein>
    <recommendedName>
        <fullName evidence="14">mRNA cap guanine-N(7) methyltransferase</fullName>
        <ecNumber evidence="3">2.1.1.56</ecNumber>
    </recommendedName>
    <alternativeName>
        <fullName evidence="11">mRNA (guanine-N(7))-methyltransferase</fullName>
    </alternativeName>
    <alternativeName>
        <fullName evidence="12">mRNA cap methyltransferase</fullName>
    </alternativeName>
</protein>
<dbReference type="Gene3D" id="3.40.50.150">
    <property type="entry name" value="Vaccinia Virus protein VP39"/>
    <property type="match status" value="1"/>
</dbReference>
<feature type="compositionally biased region" description="Basic residues" evidence="15">
    <location>
        <begin position="523"/>
        <end position="540"/>
    </location>
</feature>
<dbReference type="FunFam" id="3.40.50.150:FF:000231">
    <property type="entry name" value="mRNA cap guanine-N7 methyltransferase"/>
    <property type="match status" value="1"/>
</dbReference>
<keyword evidence="7" id="KW-0949">S-adenosyl-L-methionine</keyword>
<sequence length="1006" mass="113259">MSYALESKKRKFHRVLESISKPLTPDSAPKPAPATPTTVQDRISANLSIKKVRLASTDRSDLTAVRKSIHQISRPAHRVASANSNNRPTFVPWDRERFLERLETFRRVDRWTSKPSPINEVQWAKRGWICTDVMRVTCVSVCGGAVVVKLPDEIDELDGFNIEKVEERKEVRARLVDEYAKMLSSAHGENCPWRNKSCDATIQHLPLTNCDAALSGLHERYTNISKIGDKLPAEDIIQTPEGLDIDVLIKGLPEEWFKEAEKAAISTSGETQPTNINNQDSIETSKVVNRAALALSLLGWDTASDGAAGLVGCGACFRRLGLWMYKPKDDGDATVYTSLDVADEHMEYCPWIDKVAQSGTGRPNEKLTELRAGWQIVAEAVKVKHRRRVRTMASTDTLRTESGTSIEPAGEENADAKKKADREWWAKIRRCGDLRIPLSFFARQILSTAVLPNRFFERSTIPTYVAMDYSNGDGAHDRAPGRTTPRSPSRTNTTYHSTDPGRHRSIEGDGAADGSNQLSSAASKRKRLQERHQALRKRGRTPPSVFSRRNRSRSPGGAPPREDRRSRSPLQPRRSPSPDAPRQRKRPGGGARQGILDRETLRRKQEERERAEQDEAIRNSQQRGVADVVRQHYNAVPERGREWRKTESKIKGLRSFNNWVKSTLIQKFSPDETFVARFEDSKNWADDSQGPPPPADQKLLVLDLGCGKGGDLGKWQLAPQPVDLYVGLDPANISIEQARGRYDQMRTGRGQRGRRPPQPIFHAEFYPKDCFGEWLGDVDIVQRVGIDANAGPGGSIMASRYGGGGFDVVTSMFAIHYAFESEEKTRQMLSNVAGCLKKGGRFLGVCPNSDVVTSRVSTFHKERKEREAAKPAEPEGPEDGEVEEDERAQWGNDIYRVQFPGATPEDGIFRPPFGWKYSYFLKEAVEEVPEYVVPWEAFRALTEDYNLELQYRKPFLDIWEDEKNHPELGPLSERMGVRDRATGALNMTEEEKEAASFYHAYCFYKV</sequence>
<keyword evidence="5" id="KW-0507">mRNA processing</keyword>
<feature type="region of interest" description="Disordered" evidence="15">
    <location>
        <begin position="469"/>
        <end position="624"/>
    </location>
</feature>
<evidence type="ECO:0000256" key="8">
    <source>
        <dbReference type="ARBA" id="ARBA00022884"/>
    </source>
</evidence>
<dbReference type="VEuPathDB" id="FungiDB:PDIP_36530"/>